<feature type="region of interest" description="Disordered" evidence="1">
    <location>
        <begin position="1"/>
        <end position="72"/>
    </location>
</feature>
<organism evidence="4">
    <name type="scientific">Thelazia callipaeda</name>
    <name type="common">Oriental eyeworm</name>
    <name type="synonym">Parasitic nematode</name>
    <dbReference type="NCBI Taxonomy" id="103827"/>
    <lineage>
        <taxon>Eukaryota</taxon>
        <taxon>Metazoa</taxon>
        <taxon>Ecdysozoa</taxon>
        <taxon>Nematoda</taxon>
        <taxon>Chromadorea</taxon>
        <taxon>Rhabditida</taxon>
        <taxon>Spirurina</taxon>
        <taxon>Spiruromorpha</taxon>
        <taxon>Thelazioidea</taxon>
        <taxon>Thelaziidae</taxon>
        <taxon>Thelazia</taxon>
    </lineage>
</organism>
<dbReference type="OMA" id="KHAHPEG"/>
<gene>
    <name evidence="2" type="ORF">TCLT_LOCUS9215</name>
</gene>
<feature type="compositionally biased region" description="Basic and acidic residues" evidence="1">
    <location>
        <begin position="56"/>
        <end position="72"/>
    </location>
</feature>
<evidence type="ECO:0000313" key="3">
    <source>
        <dbReference type="Proteomes" id="UP000276776"/>
    </source>
</evidence>
<dbReference type="InterPro" id="IPR018792">
    <property type="entry name" value="NUPR1-like"/>
</dbReference>
<sequence length="72" mass="8101">MSNAEELADEYERGEADINKIGKASSKRSKAEQHEHKHAHPEGETRKIVNYCISGQEKRKTSTDSTGKKSKE</sequence>
<dbReference type="Proteomes" id="UP000276776">
    <property type="component" value="Unassembled WGS sequence"/>
</dbReference>
<dbReference type="STRING" id="103827.A0A0N5D807"/>
<reference evidence="4" key="1">
    <citation type="submission" date="2017-02" db="UniProtKB">
        <authorList>
            <consortium name="WormBaseParasite"/>
        </authorList>
    </citation>
    <scope>IDENTIFICATION</scope>
</reference>
<evidence type="ECO:0000256" key="1">
    <source>
        <dbReference type="SAM" id="MobiDB-lite"/>
    </source>
</evidence>
<proteinExistence type="predicted"/>
<evidence type="ECO:0000313" key="2">
    <source>
        <dbReference type="EMBL" id="VDN06832.1"/>
    </source>
</evidence>
<feature type="compositionally biased region" description="Basic and acidic residues" evidence="1">
    <location>
        <begin position="29"/>
        <end position="47"/>
    </location>
</feature>
<name>A0A0N5D807_THECL</name>
<dbReference type="OrthoDB" id="5839479at2759"/>
<dbReference type="Pfam" id="PF10195">
    <property type="entry name" value="Phospho_p8"/>
    <property type="match status" value="1"/>
</dbReference>
<dbReference type="WBParaSite" id="TCLT_0000922601-mRNA-1">
    <property type="protein sequence ID" value="TCLT_0000922601-mRNA-1"/>
    <property type="gene ID" value="TCLT_0000922601"/>
</dbReference>
<protein>
    <submittedName>
        <fullName evidence="4">Nuclear protein 1</fullName>
    </submittedName>
</protein>
<dbReference type="EMBL" id="UYYF01004753">
    <property type="protein sequence ID" value="VDN06832.1"/>
    <property type="molecule type" value="Genomic_DNA"/>
</dbReference>
<feature type="compositionally biased region" description="Basic and acidic residues" evidence="1">
    <location>
        <begin position="10"/>
        <end position="20"/>
    </location>
</feature>
<accession>A0A0N5D807</accession>
<keyword evidence="3" id="KW-1185">Reference proteome</keyword>
<evidence type="ECO:0000313" key="4">
    <source>
        <dbReference type="WBParaSite" id="TCLT_0000922601-mRNA-1"/>
    </source>
</evidence>
<reference evidence="2 3" key="2">
    <citation type="submission" date="2018-11" db="EMBL/GenBank/DDBJ databases">
        <authorList>
            <consortium name="Pathogen Informatics"/>
        </authorList>
    </citation>
    <scope>NUCLEOTIDE SEQUENCE [LARGE SCALE GENOMIC DNA]</scope>
</reference>
<dbReference type="AlphaFoldDB" id="A0A0N5D807"/>